<dbReference type="Proteomes" id="UP000734854">
    <property type="component" value="Unassembled WGS sequence"/>
</dbReference>
<dbReference type="InterPro" id="IPR010658">
    <property type="entry name" value="Nodulin-like"/>
</dbReference>
<protein>
    <recommendedName>
        <fullName evidence="1">Nodulin-like domain-containing protein</fullName>
    </recommendedName>
</protein>
<sequence>MVSEHLSNGRLVHLVAIAAIVCDPSGNLLLKIQKPVSIADVGIYRKVVETAALIEGLNFSIYSKDIETSLGYDQSTLTTISFFKDFSANVAPVSSTRSCCRGSSSPLALL</sequence>
<dbReference type="AlphaFoldDB" id="A0A8J5H0W9"/>
<evidence type="ECO:0000313" key="2">
    <source>
        <dbReference type="EMBL" id="KAG6517434.1"/>
    </source>
</evidence>
<comment type="caution">
    <text evidence="2">The sequence shown here is derived from an EMBL/GenBank/DDBJ whole genome shotgun (WGS) entry which is preliminary data.</text>
</comment>
<name>A0A8J5H0W9_ZINOF</name>
<accession>A0A8J5H0W9</accession>
<dbReference type="Pfam" id="PF06813">
    <property type="entry name" value="Nodulin-like"/>
    <property type="match status" value="1"/>
</dbReference>
<reference evidence="2 3" key="1">
    <citation type="submission" date="2020-08" db="EMBL/GenBank/DDBJ databases">
        <title>Plant Genome Project.</title>
        <authorList>
            <person name="Zhang R.-G."/>
        </authorList>
    </citation>
    <scope>NUCLEOTIDE SEQUENCE [LARGE SCALE GENOMIC DNA]</scope>
    <source>
        <tissue evidence="2">Rhizome</tissue>
    </source>
</reference>
<evidence type="ECO:0000313" key="3">
    <source>
        <dbReference type="Proteomes" id="UP000734854"/>
    </source>
</evidence>
<keyword evidence="3" id="KW-1185">Reference proteome</keyword>
<dbReference type="EMBL" id="JACMSC010000006">
    <property type="protein sequence ID" value="KAG6517434.1"/>
    <property type="molecule type" value="Genomic_DNA"/>
</dbReference>
<gene>
    <name evidence="2" type="ORF">ZIOFF_020826</name>
</gene>
<organism evidence="2 3">
    <name type="scientific">Zingiber officinale</name>
    <name type="common">Ginger</name>
    <name type="synonym">Amomum zingiber</name>
    <dbReference type="NCBI Taxonomy" id="94328"/>
    <lineage>
        <taxon>Eukaryota</taxon>
        <taxon>Viridiplantae</taxon>
        <taxon>Streptophyta</taxon>
        <taxon>Embryophyta</taxon>
        <taxon>Tracheophyta</taxon>
        <taxon>Spermatophyta</taxon>
        <taxon>Magnoliopsida</taxon>
        <taxon>Liliopsida</taxon>
        <taxon>Zingiberales</taxon>
        <taxon>Zingiberaceae</taxon>
        <taxon>Zingiber</taxon>
    </lineage>
</organism>
<feature type="domain" description="Nodulin-like" evidence="1">
    <location>
        <begin position="56"/>
        <end position="94"/>
    </location>
</feature>
<proteinExistence type="predicted"/>
<evidence type="ECO:0000259" key="1">
    <source>
        <dbReference type="Pfam" id="PF06813"/>
    </source>
</evidence>